<feature type="transmembrane region" description="Helical" evidence="4">
    <location>
        <begin position="15"/>
        <end position="39"/>
    </location>
</feature>
<dbReference type="InterPro" id="IPR018391">
    <property type="entry name" value="PQQ_b-propeller_rpt"/>
</dbReference>
<dbReference type="GO" id="GO:0016020">
    <property type="term" value="C:membrane"/>
    <property type="evidence" value="ECO:0007669"/>
    <property type="project" value="InterPro"/>
</dbReference>
<dbReference type="Gene3D" id="2.140.10.10">
    <property type="entry name" value="Quinoprotein alcohol dehydrogenase-like superfamily"/>
    <property type="match status" value="2"/>
</dbReference>
<dbReference type="RefSeq" id="WP_220269790.1">
    <property type="nucleotide sequence ID" value="NZ_QPJL01000001.1"/>
</dbReference>
<dbReference type="Pfam" id="PF01011">
    <property type="entry name" value="PQQ"/>
    <property type="match status" value="1"/>
</dbReference>
<dbReference type="AlphaFoldDB" id="A0A368Z8Q2"/>
<feature type="transmembrane region" description="Helical" evidence="4">
    <location>
        <begin position="130"/>
        <end position="150"/>
    </location>
</feature>
<dbReference type="InterPro" id="IPR017511">
    <property type="entry name" value="PQQ_mDH"/>
</dbReference>
<protein>
    <submittedName>
        <fullName evidence="6">Quinoprotein glucose dehydrogenase</fullName>
    </submittedName>
</protein>
<dbReference type="SUPFAM" id="SSF50998">
    <property type="entry name" value="Quinoprotein alcohol dehydrogenase-like"/>
    <property type="match status" value="1"/>
</dbReference>
<dbReference type="PANTHER" id="PTHR32303:SF4">
    <property type="entry name" value="QUINOPROTEIN GLUCOSE DEHYDROGENASE"/>
    <property type="match status" value="1"/>
</dbReference>
<reference evidence="6 7" key="1">
    <citation type="submission" date="2018-07" db="EMBL/GenBank/DDBJ databases">
        <title>Genomic Encyclopedia of Type Strains, Phase III (KMG-III): the genomes of soil and plant-associated and newly described type strains.</title>
        <authorList>
            <person name="Whitman W."/>
        </authorList>
    </citation>
    <scope>NUCLEOTIDE SEQUENCE [LARGE SCALE GENOMIC DNA]</scope>
    <source>
        <strain evidence="6 7">CECT 8525</strain>
    </source>
</reference>
<dbReference type="NCBIfam" id="TIGR03074">
    <property type="entry name" value="PQQ_membr_DH"/>
    <property type="match status" value="1"/>
</dbReference>
<comment type="cofactor">
    <cofactor evidence="1">
        <name>pyrroloquinoline quinone</name>
        <dbReference type="ChEBI" id="CHEBI:58442"/>
    </cofactor>
</comment>
<keyword evidence="3" id="KW-0560">Oxidoreductase</keyword>
<dbReference type="PANTHER" id="PTHR32303">
    <property type="entry name" value="QUINOPROTEIN ALCOHOL DEHYDROGENASE (CYTOCHROME C)"/>
    <property type="match status" value="1"/>
</dbReference>
<keyword evidence="4" id="KW-0812">Transmembrane</keyword>
<keyword evidence="4" id="KW-0472">Membrane</keyword>
<gene>
    <name evidence="6" type="ORF">DFP89_101276</name>
</gene>
<sequence>MSSTSTSPAGSHVSLILRVLGVVGVVFGLSLALPGAYLIFLGGSWYYAIAGLLTVFAGIHVFAGKPRGIAIYLLVCLITVLWSAWEVWPLEGWFWPLIPRLFSFAFALCLILLAAPLMPAYRGDAGARRGFLTAALVVFAGLAVTFWQMFHPHDIVRKDFTLTPGAASPDTMAAGDNWTAYGRTGMGTRYAPFDQITPENVGQLEIAWTARTGHIADDTQYLEDQNTPLYADGTVFQCSADSAVTAIDGVSGEIKWQFDSGAKNPFWKRCRTLGYFDPGPGDACGPRIVLATVDVRMIALKASDGQICESFGNQGTVDLHLGMGDVEAGYLTQTTGAIVAGDKILIGGWVADNVKVDEPSGVVRAFDAKTGAFAWAFDVGNLGNQGLPPAGGEFTRGTPNVWAPISADVELGLAYLPVGNATPDYYGGKRRPFDDEYNASVVAVELATGKERWHFRTVHHDIWDYDVPAQPALIEFPDGKGGSAPAVLQLTKRGQIFVLDRRTGVPLVETIEKPVPGGDGTAEGEYYAPTQPYPVVMASVGTEPLTEARMWGATPIDQLLCRILFKGAHYKGDFTPQSTRPTIVYPGNNGGPNWGSGGFDEERNIFVVSDSRMPVYSNLIPRSEFPADFKSDPHGEISPQFGLPYAQKLQNFFSPIGIPCLEPPWGTVTGIDLATRQIIWQRPAGTSEDVTVLGAQPHLSFFVGMPPLGGPVMTKGGIVFHSGTQDYYLRAYDVETGDELWKGRLPTGSQATPMSYVGADGRQYIALTAGGARDNPNDRGDYVIAFALPKTN</sequence>
<organism evidence="6 7">
    <name type="scientific">Paracoccus lutimaris</name>
    <dbReference type="NCBI Taxonomy" id="1490030"/>
    <lineage>
        <taxon>Bacteria</taxon>
        <taxon>Pseudomonadati</taxon>
        <taxon>Pseudomonadota</taxon>
        <taxon>Alphaproteobacteria</taxon>
        <taxon>Rhodobacterales</taxon>
        <taxon>Paracoccaceae</taxon>
        <taxon>Paracoccus</taxon>
    </lineage>
</organism>
<feature type="transmembrane region" description="Helical" evidence="4">
    <location>
        <begin position="45"/>
        <end position="62"/>
    </location>
</feature>
<dbReference type="EMBL" id="QPJL01000001">
    <property type="protein sequence ID" value="RCW88840.1"/>
    <property type="molecule type" value="Genomic_DNA"/>
</dbReference>
<dbReference type="CDD" id="cd10280">
    <property type="entry name" value="PQQ_mGDH"/>
    <property type="match status" value="1"/>
</dbReference>
<evidence type="ECO:0000256" key="1">
    <source>
        <dbReference type="ARBA" id="ARBA00001931"/>
    </source>
</evidence>
<keyword evidence="7" id="KW-1185">Reference proteome</keyword>
<evidence type="ECO:0000259" key="5">
    <source>
        <dbReference type="Pfam" id="PF01011"/>
    </source>
</evidence>
<dbReference type="GO" id="GO:0048038">
    <property type="term" value="F:quinone binding"/>
    <property type="evidence" value="ECO:0007669"/>
    <property type="project" value="InterPro"/>
</dbReference>
<feature type="transmembrane region" description="Helical" evidence="4">
    <location>
        <begin position="97"/>
        <end position="118"/>
    </location>
</feature>
<keyword evidence="4" id="KW-1133">Transmembrane helix</keyword>
<proteinExistence type="inferred from homology"/>
<feature type="transmembrane region" description="Helical" evidence="4">
    <location>
        <begin position="69"/>
        <end position="85"/>
    </location>
</feature>
<dbReference type="GO" id="GO:0008876">
    <property type="term" value="F:quinoprotein glucose dehydrogenase activity"/>
    <property type="evidence" value="ECO:0007669"/>
    <property type="project" value="TreeGrafter"/>
</dbReference>
<evidence type="ECO:0000313" key="6">
    <source>
        <dbReference type="EMBL" id="RCW88840.1"/>
    </source>
</evidence>
<dbReference type="InterPro" id="IPR002372">
    <property type="entry name" value="PQQ_rpt_dom"/>
</dbReference>
<accession>A0A368Z8Q2</accession>
<feature type="domain" description="Pyrrolo-quinoline quinone repeat" evidence="5">
    <location>
        <begin position="178"/>
        <end position="765"/>
    </location>
</feature>
<dbReference type="InterPro" id="IPR011047">
    <property type="entry name" value="Quinoprotein_ADH-like_sf"/>
</dbReference>
<dbReference type="Proteomes" id="UP000253345">
    <property type="component" value="Unassembled WGS sequence"/>
</dbReference>
<evidence type="ECO:0000256" key="2">
    <source>
        <dbReference type="ARBA" id="ARBA00008156"/>
    </source>
</evidence>
<dbReference type="SMART" id="SM00564">
    <property type="entry name" value="PQQ"/>
    <property type="match status" value="3"/>
</dbReference>
<evidence type="ECO:0000256" key="3">
    <source>
        <dbReference type="ARBA" id="ARBA00023002"/>
    </source>
</evidence>
<evidence type="ECO:0000313" key="7">
    <source>
        <dbReference type="Proteomes" id="UP000253345"/>
    </source>
</evidence>
<comment type="similarity">
    <text evidence="2">Belongs to the bacterial PQQ dehydrogenase family.</text>
</comment>
<name>A0A368Z8Q2_9RHOB</name>
<evidence type="ECO:0000256" key="4">
    <source>
        <dbReference type="SAM" id="Phobius"/>
    </source>
</evidence>
<comment type="caution">
    <text evidence="6">The sequence shown here is derived from an EMBL/GenBank/DDBJ whole genome shotgun (WGS) entry which is preliminary data.</text>
</comment>